<protein>
    <recommendedName>
        <fullName evidence="4">DUF4136 domain-containing protein</fullName>
    </recommendedName>
</protein>
<evidence type="ECO:0000313" key="2">
    <source>
        <dbReference type="EMBL" id="ODA14758.1"/>
    </source>
</evidence>
<keyword evidence="3" id="KW-1185">Reference proteome</keyword>
<dbReference type="PROSITE" id="PS51257">
    <property type="entry name" value="PROKAR_LIPOPROTEIN"/>
    <property type="match status" value="1"/>
</dbReference>
<evidence type="ECO:0000313" key="3">
    <source>
        <dbReference type="Proteomes" id="UP000186553"/>
    </source>
</evidence>
<accession>A0A1C3D181</accession>
<feature type="signal peptide" evidence="1">
    <location>
        <begin position="1"/>
        <end position="20"/>
    </location>
</feature>
<dbReference type="NCBIfam" id="NF047637">
    <property type="entry name" value="lipo_CC0125"/>
    <property type="match status" value="1"/>
</dbReference>
<evidence type="ECO:0000256" key="1">
    <source>
        <dbReference type="SAM" id="SignalP"/>
    </source>
</evidence>
<dbReference type="EMBL" id="MBDL01000001">
    <property type="protein sequence ID" value="ODA14758.1"/>
    <property type="molecule type" value="Genomic_DNA"/>
</dbReference>
<dbReference type="AlphaFoldDB" id="A0A1C3D181"/>
<dbReference type="OrthoDB" id="6712352at2"/>
<dbReference type="STRING" id="1891224.BBP83_02910"/>
<sequence length="188" mass="20588">MKNLLLATAVVASLTLAGCATTPSKPLTFDQLGQFSNTPLNAQTFRIGFKTSPNMSYGTAEEITLVKAAQTTVQKGFLFFKVLDDPSNRSQQPPRQAVVYPSPPPYPYGYYRRYPGFWPDPFYDMPQVVTLDPVQVAYTIECFKTEKTAPKDAFDARLILQSLGPKYGLSPTGEILPAPTATAPAPSK</sequence>
<feature type="chain" id="PRO_5008671909" description="DUF4136 domain-containing protein" evidence="1">
    <location>
        <begin position="21"/>
        <end position="188"/>
    </location>
</feature>
<dbReference type="RefSeq" id="WP_068885894.1">
    <property type="nucleotide sequence ID" value="NZ_CBCRUU010000005.1"/>
</dbReference>
<organism evidence="2 3">
    <name type="scientific">Acinetobacter celticus</name>
    <dbReference type="NCBI Taxonomy" id="1891224"/>
    <lineage>
        <taxon>Bacteria</taxon>
        <taxon>Pseudomonadati</taxon>
        <taxon>Pseudomonadota</taxon>
        <taxon>Gammaproteobacteria</taxon>
        <taxon>Moraxellales</taxon>
        <taxon>Moraxellaceae</taxon>
        <taxon>Acinetobacter</taxon>
    </lineage>
</organism>
<evidence type="ECO:0008006" key="4">
    <source>
        <dbReference type="Google" id="ProtNLM"/>
    </source>
</evidence>
<dbReference type="Proteomes" id="UP000186553">
    <property type="component" value="Unassembled WGS sequence"/>
</dbReference>
<gene>
    <name evidence="2" type="ORF">BBP83_02910</name>
</gene>
<comment type="caution">
    <text evidence="2">The sequence shown here is derived from an EMBL/GenBank/DDBJ whole genome shotgun (WGS) entry which is preliminary data.</text>
</comment>
<name>A0A1C3D181_9GAMM</name>
<keyword evidence="1" id="KW-0732">Signal</keyword>
<reference evidence="2 3" key="1">
    <citation type="submission" date="2016-07" db="EMBL/GenBank/DDBJ databases">
        <title>Acinetobacter sp. ANC 4603.</title>
        <authorList>
            <person name="Radolfova-Krizova L."/>
            <person name="Nemec A."/>
        </authorList>
    </citation>
    <scope>NUCLEOTIDE SEQUENCE [LARGE SCALE GENOMIC DNA]</scope>
    <source>
        <strain evidence="2 3">ANC 4603</strain>
    </source>
</reference>
<proteinExistence type="predicted"/>